<dbReference type="AlphaFoldDB" id="A0A9Q1J6P1"/>
<comment type="caution">
    <text evidence="1">The sequence shown here is derived from an EMBL/GenBank/DDBJ whole genome shotgun (WGS) entry which is preliminary data.</text>
</comment>
<name>A0A9Q1J6P1_SYNKA</name>
<sequence length="69" mass="7514">MYGGIETISGANLPRLGKRTTQSCFAHIPTTLAVVQSPAMTTRAGSDCPGWKRRVTEQRELVLGVERVL</sequence>
<accession>A0A9Q1J6P1</accession>
<keyword evidence="2" id="KW-1185">Reference proteome</keyword>
<protein>
    <submittedName>
        <fullName evidence="1">Uncharacterized protein</fullName>
    </submittedName>
</protein>
<proteinExistence type="predicted"/>
<evidence type="ECO:0000313" key="1">
    <source>
        <dbReference type="EMBL" id="KAJ8369316.1"/>
    </source>
</evidence>
<gene>
    <name evidence="1" type="ORF">SKAU_G00093440</name>
</gene>
<organism evidence="1 2">
    <name type="scientific">Synaphobranchus kaupii</name>
    <name type="common">Kaup's arrowtooth eel</name>
    <dbReference type="NCBI Taxonomy" id="118154"/>
    <lineage>
        <taxon>Eukaryota</taxon>
        <taxon>Metazoa</taxon>
        <taxon>Chordata</taxon>
        <taxon>Craniata</taxon>
        <taxon>Vertebrata</taxon>
        <taxon>Euteleostomi</taxon>
        <taxon>Actinopterygii</taxon>
        <taxon>Neopterygii</taxon>
        <taxon>Teleostei</taxon>
        <taxon>Anguilliformes</taxon>
        <taxon>Synaphobranchidae</taxon>
        <taxon>Synaphobranchus</taxon>
    </lineage>
</organism>
<evidence type="ECO:0000313" key="2">
    <source>
        <dbReference type="Proteomes" id="UP001152622"/>
    </source>
</evidence>
<dbReference type="Proteomes" id="UP001152622">
    <property type="component" value="Chromosome 3"/>
</dbReference>
<reference evidence="1" key="1">
    <citation type="journal article" date="2023" name="Science">
        <title>Genome structures resolve the early diversification of teleost fishes.</title>
        <authorList>
            <person name="Parey E."/>
            <person name="Louis A."/>
            <person name="Montfort J."/>
            <person name="Bouchez O."/>
            <person name="Roques C."/>
            <person name="Iampietro C."/>
            <person name="Lluch J."/>
            <person name="Castinel A."/>
            <person name="Donnadieu C."/>
            <person name="Desvignes T."/>
            <person name="Floi Bucao C."/>
            <person name="Jouanno E."/>
            <person name="Wen M."/>
            <person name="Mejri S."/>
            <person name="Dirks R."/>
            <person name="Jansen H."/>
            <person name="Henkel C."/>
            <person name="Chen W.J."/>
            <person name="Zahm M."/>
            <person name="Cabau C."/>
            <person name="Klopp C."/>
            <person name="Thompson A.W."/>
            <person name="Robinson-Rechavi M."/>
            <person name="Braasch I."/>
            <person name="Lecointre G."/>
            <person name="Bobe J."/>
            <person name="Postlethwait J.H."/>
            <person name="Berthelot C."/>
            <person name="Roest Crollius H."/>
            <person name="Guiguen Y."/>
        </authorList>
    </citation>
    <scope>NUCLEOTIDE SEQUENCE</scope>
    <source>
        <strain evidence="1">WJC10195</strain>
    </source>
</reference>
<dbReference type="EMBL" id="JAINUF010000003">
    <property type="protein sequence ID" value="KAJ8369316.1"/>
    <property type="molecule type" value="Genomic_DNA"/>
</dbReference>